<reference evidence="6" key="1">
    <citation type="submission" date="2013-10" db="EMBL/GenBank/DDBJ databases">
        <title>Genomic analysis of the causative agents of coccidiosis in chickens.</title>
        <authorList>
            <person name="Reid A.J."/>
            <person name="Blake D."/>
            <person name="Billington K."/>
            <person name="Browne H."/>
            <person name="Dunn M."/>
            <person name="Hung S."/>
            <person name="Kawahara F."/>
            <person name="Miranda-Saavedra D."/>
            <person name="Mourier T."/>
            <person name="Nagra H."/>
            <person name="Otto T.D."/>
            <person name="Rawlings N."/>
            <person name="Sanchez A."/>
            <person name="Sanders M."/>
            <person name="Subramaniam C."/>
            <person name="Tay Y."/>
            <person name="Dear P."/>
            <person name="Doerig C."/>
            <person name="Gruber A."/>
            <person name="Parkinson J."/>
            <person name="Shirley M."/>
            <person name="Wan K.L."/>
            <person name="Berriman M."/>
            <person name="Tomley F."/>
            <person name="Pain A."/>
        </authorList>
    </citation>
    <scope>NUCLEOTIDE SEQUENCE</scope>
    <source>
        <strain evidence="6">Houghton</strain>
    </source>
</reference>
<dbReference type="Gene3D" id="3.10.400.10">
    <property type="entry name" value="Sulfate adenylyltransferase"/>
    <property type="match status" value="1"/>
</dbReference>
<keyword evidence="1" id="KW-0808">Transferase</keyword>
<gene>
    <name evidence="6" type="ORF">EAH_00002340</name>
</gene>
<keyword evidence="6" id="KW-0418">Kinase</keyword>
<dbReference type="Pfam" id="PF14306">
    <property type="entry name" value="PUA_2"/>
    <property type="match status" value="1"/>
</dbReference>
<dbReference type="Gene3D" id="3.40.50.300">
    <property type="entry name" value="P-loop containing nucleotide triphosphate hydrolases"/>
    <property type="match status" value="1"/>
</dbReference>
<dbReference type="VEuPathDB" id="ToxoDB:EAH_00002340"/>
<dbReference type="GO" id="GO:0005737">
    <property type="term" value="C:cytoplasm"/>
    <property type="evidence" value="ECO:0007669"/>
    <property type="project" value="TreeGrafter"/>
</dbReference>
<dbReference type="InterPro" id="IPR024951">
    <property type="entry name" value="Sulfurylase_cat_dom"/>
</dbReference>
<evidence type="ECO:0000259" key="5">
    <source>
        <dbReference type="Pfam" id="PF14306"/>
    </source>
</evidence>
<evidence type="ECO:0000313" key="6">
    <source>
        <dbReference type="EMBL" id="CDI79869.1"/>
    </source>
</evidence>
<dbReference type="Gene3D" id="3.40.50.620">
    <property type="entry name" value="HUPs"/>
    <property type="match status" value="1"/>
</dbReference>
<dbReference type="GO" id="GO:0005524">
    <property type="term" value="F:ATP binding"/>
    <property type="evidence" value="ECO:0007669"/>
    <property type="project" value="InterPro"/>
</dbReference>
<dbReference type="InterPro" id="IPR027417">
    <property type="entry name" value="P-loop_NTPase"/>
</dbReference>
<dbReference type="SUPFAM" id="SSF88697">
    <property type="entry name" value="PUA domain-like"/>
    <property type="match status" value="1"/>
</dbReference>
<reference evidence="6" key="2">
    <citation type="submission" date="2013-10" db="EMBL/GenBank/DDBJ databases">
        <authorList>
            <person name="Aslett M."/>
        </authorList>
    </citation>
    <scope>NUCLEOTIDE SEQUENCE</scope>
    <source>
        <strain evidence="6">Houghton</strain>
    </source>
</reference>
<dbReference type="OMA" id="EWFSFPE"/>
<dbReference type="InterPro" id="IPR015947">
    <property type="entry name" value="PUA-like_sf"/>
</dbReference>
<dbReference type="GO" id="GO:0004020">
    <property type="term" value="F:adenylylsulfate kinase activity"/>
    <property type="evidence" value="ECO:0007669"/>
    <property type="project" value="InterPro"/>
</dbReference>
<feature type="domain" description="ATP-sulfurylase PUA-like" evidence="5">
    <location>
        <begin position="24"/>
        <end position="168"/>
    </location>
</feature>
<evidence type="ECO:0000256" key="2">
    <source>
        <dbReference type="SAM" id="MobiDB-lite"/>
    </source>
</evidence>
<dbReference type="GeneID" id="25268304"/>
<sequence>MPSSADNAAPRGGAVSVAVALPSDWTVNERQMCDLEMIISGAFAPLQGFMGLSDYQSVLNSMTLTNGEVFSLPIVLAIPKACCGETAATNVYWMSSAPSVSNSQGRMMLRDVVGTVIAQLDVESVYLPDLEEEMQKVLGTTDYNHPYVKYLRDHHSDCYYVGGKITPVNPIVHFNFEHYRMAPAVCKQTIKDRNYDVVVGFQTRNPLHRSHYELIKHALQTAAATEKKRPMLLLTPVVGPTQPGDVPYYLRTRCYEHVIRYFEQDPDCKFPHLCPTSASTPNRSPPRTQQPASGASTTWRGEATGGDDQSSNAMLVLIPLAMRMAGPRECVLHARIRKNYGCTHFIVGRDHAGPSTRKQDGTPFYGPYDAHKLLASVASKLGITPIFGEEMLYVGEEHGGFIPAGRLEEIKRQNPNVEVHSISGTEFRKRLTTRMPIPGWFSFTRVIDELQQFYKQNHERGLCVYFTGLPCSGSRQTPLQQQTAATIWQHSKLFLRRGGSSSDKRNTTRGAFVCCCTLIAGKSTLANALEAAILENRNERRKITLLDADVVRQHLTNVRRIGYIASEITKHGGICIVANIAPYTCDREFNRKLIEQEGGVYVEVYVCTPLSVCEERDIKHLYKKARQGIIKQFTGVSDPYEAPQHPELTIDSSSDIKDKVAQVHQYLKEQGYVVEAPPLSKCC</sequence>
<feature type="region of interest" description="Disordered" evidence="2">
    <location>
        <begin position="277"/>
        <end position="310"/>
    </location>
</feature>
<dbReference type="Pfam" id="PF01747">
    <property type="entry name" value="ATP-sulfurylase"/>
    <property type="match status" value="1"/>
</dbReference>
<dbReference type="EMBL" id="HG671096">
    <property type="protein sequence ID" value="CDI79869.1"/>
    <property type="molecule type" value="Genomic_DNA"/>
</dbReference>
<dbReference type="GO" id="GO:0010134">
    <property type="term" value="P:sulfate assimilation via adenylyl sulfate reduction"/>
    <property type="evidence" value="ECO:0007669"/>
    <property type="project" value="TreeGrafter"/>
</dbReference>
<protein>
    <submittedName>
        <fullName evidence="6">Sulfate adenylyltransferas-adenylylsulfate kinase, putative</fullName>
    </submittedName>
</protein>
<dbReference type="SUPFAM" id="SSF52374">
    <property type="entry name" value="Nucleotidylyl transferase"/>
    <property type="match status" value="2"/>
</dbReference>
<feature type="domain" description="APS kinase" evidence="3">
    <location>
        <begin position="520"/>
        <end position="651"/>
    </location>
</feature>
<keyword evidence="7" id="KW-1185">Reference proteome</keyword>
<dbReference type="CDD" id="cd02027">
    <property type="entry name" value="APSK"/>
    <property type="match status" value="1"/>
</dbReference>
<dbReference type="SUPFAM" id="SSF52540">
    <property type="entry name" value="P-loop containing nucleoside triphosphate hydrolases"/>
    <property type="match status" value="1"/>
</dbReference>
<evidence type="ECO:0000313" key="7">
    <source>
        <dbReference type="Proteomes" id="UP000018050"/>
    </source>
</evidence>
<feature type="compositionally biased region" description="Polar residues" evidence="2">
    <location>
        <begin position="277"/>
        <end position="299"/>
    </location>
</feature>
<evidence type="ECO:0000259" key="4">
    <source>
        <dbReference type="Pfam" id="PF01747"/>
    </source>
</evidence>
<dbReference type="InterPro" id="IPR025980">
    <property type="entry name" value="ATP-Sase_PUA-like_dom"/>
</dbReference>
<dbReference type="InterPro" id="IPR059117">
    <property type="entry name" value="APS_kinase_dom"/>
</dbReference>
<accession>U6GMM6</accession>
<dbReference type="Pfam" id="PF01583">
    <property type="entry name" value="APS_kinase"/>
    <property type="match status" value="1"/>
</dbReference>
<organism evidence="6 7">
    <name type="scientific">Eimeria acervulina</name>
    <name type="common">Coccidian parasite</name>
    <dbReference type="NCBI Taxonomy" id="5801"/>
    <lineage>
        <taxon>Eukaryota</taxon>
        <taxon>Sar</taxon>
        <taxon>Alveolata</taxon>
        <taxon>Apicomplexa</taxon>
        <taxon>Conoidasida</taxon>
        <taxon>Coccidia</taxon>
        <taxon>Eucoccidiorida</taxon>
        <taxon>Eimeriorina</taxon>
        <taxon>Eimeriidae</taxon>
        <taxon>Eimeria</taxon>
    </lineage>
</organism>
<dbReference type="PANTHER" id="PTHR42700:SF1">
    <property type="entry name" value="SULFATE ADENYLYLTRANSFERASE"/>
    <property type="match status" value="1"/>
</dbReference>
<dbReference type="AlphaFoldDB" id="U6GMM6"/>
<dbReference type="GO" id="GO:0004781">
    <property type="term" value="F:sulfate adenylyltransferase (ATP) activity"/>
    <property type="evidence" value="ECO:0007669"/>
    <property type="project" value="InterPro"/>
</dbReference>
<name>U6GMM6_EIMAC</name>
<dbReference type="OrthoDB" id="468at2759"/>
<dbReference type="Proteomes" id="UP000018050">
    <property type="component" value="Unassembled WGS sequence"/>
</dbReference>
<proteinExistence type="predicted"/>
<evidence type="ECO:0000259" key="3">
    <source>
        <dbReference type="Pfam" id="PF01583"/>
    </source>
</evidence>
<feature type="domain" description="Sulphate adenylyltransferase catalytic" evidence="4">
    <location>
        <begin position="178"/>
        <end position="452"/>
    </location>
</feature>
<dbReference type="PANTHER" id="PTHR42700">
    <property type="entry name" value="SULFATE ADENYLYLTRANSFERASE"/>
    <property type="match status" value="1"/>
</dbReference>
<dbReference type="InterPro" id="IPR050512">
    <property type="entry name" value="Sulf_AdTrans/APS_kinase"/>
</dbReference>
<dbReference type="GO" id="GO:0019379">
    <property type="term" value="P:sulfate assimilation, phosphoadenylyl sulfate reduction by phosphoadenylyl-sulfate reductase (thioredoxin)"/>
    <property type="evidence" value="ECO:0007669"/>
    <property type="project" value="TreeGrafter"/>
</dbReference>
<evidence type="ECO:0000256" key="1">
    <source>
        <dbReference type="ARBA" id="ARBA00022679"/>
    </source>
</evidence>
<dbReference type="InterPro" id="IPR014729">
    <property type="entry name" value="Rossmann-like_a/b/a_fold"/>
</dbReference>
<dbReference type="RefSeq" id="XP_013250107.1">
    <property type="nucleotide sequence ID" value="XM_013394653.1"/>
</dbReference>